<keyword evidence="3" id="KW-1185">Reference proteome</keyword>
<feature type="region of interest" description="Disordered" evidence="1">
    <location>
        <begin position="1"/>
        <end position="33"/>
    </location>
</feature>
<protein>
    <submittedName>
        <fullName evidence="2">Uncharacterized protein</fullName>
    </submittedName>
</protein>
<proteinExistence type="predicted"/>
<accession>A0AAV2M8S8</accession>
<evidence type="ECO:0000313" key="3">
    <source>
        <dbReference type="Proteomes" id="UP001497482"/>
    </source>
</evidence>
<organism evidence="2 3">
    <name type="scientific">Knipowitschia caucasica</name>
    <name type="common">Caucasian dwarf goby</name>
    <name type="synonym">Pomatoschistus caucasicus</name>
    <dbReference type="NCBI Taxonomy" id="637954"/>
    <lineage>
        <taxon>Eukaryota</taxon>
        <taxon>Metazoa</taxon>
        <taxon>Chordata</taxon>
        <taxon>Craniata</taxon>
        <taxon>Vertebrata</taxon>
        <taxon>Euteleostomi</taxon>
        <taxon>Actinopterygii</taxon>
        <taxon>Neopterygii</taxon>
        <taxon>Teleostei</taxon>
        <taxon>Neoteleostei</taxon>
        <taxon>Acanthomorphata</taxon>
        <taxon>Gobiaria</taxon>
        <taxon>Gobiiformes</taxon>
        <taxon>Gobioidei</taxon>
        <taxon>Gobiidae</taxon>
        <taxon>Gobiinae</taxon>
        <taxon>Knipowitschia</taxon>
    </lineage>
</organism>
<reference evidence="2 3" key="1">
    <citation type="submission" date="2024-04" db="EMBL/GenBank/DDBJ databases">
        <authorList>
            <person name="Waldvogel A.-M."/>
            <person name="Schoenle A."/>
        </authorList>
    </citation>
    <scope>NUCLEOTIDE SEQUENCE [LARGE SCALE GENOMIC DNA]</scope>
</reference>
<evidence type="ECO:0000256" key="1">
    <source>
        <dbReference type="SAM" id="MobiDB-lite"/>
    </source>
</evidence>
<dbReference type="AlphaFoldDB" id="A0AAV2M8S8"/>
<feature type="region of interest" description="Disordered" evidence="1">
    <location>
        <begin position="46"/>
        <end position="120"/>
    </location>
</feature>
<gene>
    <name evidence="2" type="ORF">KC01_LOCUS36403</name>
</gene>
<dbReference type="EMBL" id="OZ035828">
    <property type="protein sequence ID" value="CAL1609714.1"/>
    <property type="molecule type" value="Genomic_DNA"/>
</dbReference>
<dbReference type="Proteomes" id="UP001497482">
    <property type="component" value="Chromosome 6"/>
</dbReference>
<sequence>MGRPWTHSSPLPHQRVHRRDPSQCAAAPNKSLEPNTAFINNSALESHSLQRDIRPTVLPFNPAHVPSTQPGRVPPNPTSASKPSGAGRIQLWKLDREPTTPGLLEQHEKEHVWQPSRAWL</sequence>
<evidence type="ECO:0000313" key="2">
    <source>
        <dbReference type="EMBL" id="CAL1609714.1"/>
    </source>
</evidence>
<feature type="compositionally biased region" description="Polar residues" evidence="1">
    <location>
        <begin position="1"/>
        <end position="11"/>
    </location>
</feature>
<name>A0AAV2M8S8_KNICA</name>